<dbReference type="RefSeq" id="WP_211977715.1">
    <property type="nucleotide sequence ID" value="NZ_JAGTXB010000058.1"/>
</dbReference>
<comment type="caution">
    <text evidence="2">The sequence shown here is derived from an EMBL/GenBank/DDBJ whole genome shotgun (WGS) entry which is preliminary data.</text>
</comment>
<dbReference type="InterPro" id="IPR036116">
    <property type="entry name" value="FN3_sf"/>
</dbReference>
<feature type="non-terminal residue" evidence="2">
    <location>
        <position position="248"/>
    </location>
</feature>
<dbReference type="InterPro" id="IPR003961">
    <property type="entry name" value="FN3_dom"/>
</dbReference>
<evidence type="ECO:0000313" key="3">
    <source>
        <dbReference type="Proteomes" id="UP000676386"/>
    </source>
</evidence>
<dbReference type="SUPFAM" id="SSF49265">
    <property type="entry name" value="Fibronectin type III"/>
    <property type="match status" value="1"/>
</dbReference>
<accession>A0ABS5JB92</accession>
<protein>
    <submittedName>
        <fullName evidence="2">Fibronectin type III domain-containing protein</fullName>
    </submittedName>
</protein>
<dbReference type="EMBL" id="JAGTXB010000058">
    <property type="protein sequence ID" value="MBS0032490.1"/>
    <property type="molecule type" value="Genomic_DNA"/>
</dbReference>
<dbReference type="Gene3D" id="2.60.40.10">
    <property type="entry name" value="Immunoglobulins"/>
    <property type="match status" value="3"/>
</dbReference>
<name>A0ABS5JB92_9BACT</name>
<feature type="domain" description="Fibronectin type-III" evidence="1">
    <location>
        <begin position="1"/>
        <end position="66"/>
    </location>
</feature>
<reference evidence="2 3" key="1">
    <citation type="submission" date="2021-04" db="EMBL/GenBank/DDBJ databases">
        <title>Chitinophaga sp. nov., isolated from the rhizosphere soil.</title>
        <authorList>
            <person name="He S."/>
        </authorList>
    </citation>
    <scope>NUCLEOTIDE SEQUENCE [LARGE SCALE GENOMIC DNA]</scope>
    <source>
        <strain evidence="2 3">2R12</strain>
    </source>
</reference>
<evidence type="ECO:0000259" key="1">
    <source>
        <dbReference type="PROSITE" id="PS50853"/>
    </source>
</evidence>
<proteinExistence type="predicted"/>
<dbReference type="Pfam" id="PF17963">
    <property type="entry name" value="Big_9"/>
    <property type="match status" value="1"/>
</dbReference>
<dbReference type="PROSITE" id="PS50853">
    <property type="entry name" value="FN3"/>
    <property type="match status" value="2"/>
</dbReference>
<feature type="non-terminal residue" evidence="2">
    <location>
        <position position="1"/>
    </location>
</feature>
<gene>
    <name evidence="2" type="ORF">KE626_34495</name>
</gene>
<dbReference type="CDD" id="cd00063">
    <property type="entry name" value="FN3"/>
    <property type="match status" value="1"/>
</dbReference>
<evidence type="ECO:0000313" key="2">
    <source>
        <dbReference type="EMBL" id="MBS0032490.1"/>
    </source>
</evidence>
<feature type="domain" description="Fibronectin type-III" evidence="1">
    <location>
        <begin position="72"/>
        <end position="165"/>
    </location>
</feature>
<sequence>ETGFEIYRSTSSGGTYTIVATTAANAVSYTDTALQATTAYYYKIRAIGNYGESAYSNIANATTAAKPLPPAAPTNLATQAISTQIVKLTWTDNSTIETAYEVQRSLADSTHFSVLKTLGAIASGPGSFSDSSLAANTVAYYKVRAYGDGGFSGFTPAVMAKSLNNPPVIADISSQTIRYGTTQSIPLSATDPDNDPITYSLYNAPAFVTLQQNAGVTSLNLAPTAAQQGTFNGIGVIAADNNGGKDTA</sequence>
<dbReference type="Proteomes" id="UP000676386">
    <property type="component" value="Unassembled WGS sequence"/>
</dbReference>
<dbReference type="InterPro" id="IPR013783">
    <property type="entry name" value="Ig-like_fold"/>
</dbReference>
<organism evidence="2 3">
    <name type="scientific">Chitinophaga hostae</name>
    <dbReference type="NCBI Taxonomy" id="2831022"/>
    <lineage>
        <taxon>Bacteria</taxon>
        <taxon>Pseudomonadati</taxon>
        <taxon>Bacteroidota</taxon>
        <taxon>Chitinophagia</taxon>
        <taxon>Chitinophagales</taxon>
        <taxon>Chitinophagaceae</taxon>
        <taxon>Chitinophaga</taxon>
    </lineage>
</organism>
<keyword evidence="3" id="KW-1185">Reference proteome</keyword>